<protein>
    <submittedName>
        <fullName evidence="3">Uncharacterized protein</fullName>
    </submittedName>
</protein>
<evidence type="ECO:0000313" key="3">
    <source>
        <dbReference type="EMBL" id="TFK96376.1"/>
    </source>
</evidence>
<feature type="region of interest" description="Disordered" evidence="1">
    <location>
        <begin position="40"/>
        <end position="77"/>
    </location>
</feature>
<sequence>MALLRPCSLTRLLIFVFLAYLGRITFVFLNQSTPTVGNHHEIKQDRVFDTGHNDTEAKPEEKSSLSSAPLSPSVRKNYDTNGRTLYRLGSRWVEITRQQRRTSALNFSGNIPSIPPILYPQEGKGVVDLTAESSASRDCASVDQGQGHTFTSRIAACLPSMKLQTERNAPPRHRTTPGNVVRTRYPHLVGIHSARSLSSSSAIVLFGSTFPFNQSRSYFKITPCLDAARSQGGSRLVKGGAVVLGSEPASLFSHLLPEKVTRFHTQKLYNSVAQKRDRTFCQWKICTSRLVQSSPEETLGEREEIRSLTGSRET</sequence>
<keyword evidence="2" id="KW-1133">Transmembrane helix</keyword>
<dbReference type="Proteomes" id="UP000305067">
    <property type="component" value="Unassembled WGS sequence"/>
</dbReference>
<dbReference type="AlphaFoldDB" id="A0A5C3Q4C2"/>
<accession>A0A5C3Q4C2</accession>
<dbReference type="EMBL" id="ML178861">
    <property type="protein sequence ID" value="TFK96376.1"/>
    <property type="molecule type" value="Genomic_DNA"/>
</dbReference>
<gene>
    <name evidence="3" type="ORF">BDV98DRAFT_659192</name>
</gene>
<feature type="transmembrane region" description="Helical" evidence="2">
    <location>
        <begin position="12"/>
        <end position="29"/>
    </location>
</feature>
<reference evidence="3 4" key="1">
    <citation type="journal article" date="2019" name="Nat. Ecol. Evol.">
        <title>Megaphylogeny resolves global patterns of mushroom evolution.</title>
        <authorList>
            <person name="Varga T."/>
            <person name="Krizsan K."/>
            <person name="Foldi C."/>
            <person name="Dima B."/>
            <person name="Sanchez-Garcia M."/>
            <person name="Sanchez-Ramirez S."/>
            <person name="Szollosi G.J."/>
            <person name="Szarkandi J.G."/>
            <person name="Papp V."/>
            <person name="Albert L."/>
            <person name="Andreopoulos W."/>
            <person name="Angelini C."/>
            <person name="Antonin V."/>
            <person name="Barry K.W."/>
            <person name="Bougher N.L."/>
            <person name="Buchanan P."/>
            <person name="Buyck B."/>
            <person name="Bense V."/>
            <person name="Catcheside P."/>
            <person name="Chovatia M."/>
            <person name="Cooper J."/>
            <person name="Damon W."/>
            <person name="Desjardin D."/>
            <person name="Finy P."/>
            <person name="Geml J."/>
            <person name="Haridas S."/>
            <person name="Hughes K."/>
            <person name="Justo A."/>
            <person name="Karasinski D."/>
            <person name="Kautmanova I."/>
            <person name="Kiss B."/>
            <person name="Kocsube S."/>
            <person name="Kotiranta H."/>
            <person name="LaButti K.M."/>
            <person name="Lechner B.E."/>
            <person name="Liimatainen K."/>
            <person name="Lipzen A."/>
            <person name="Lukacs Z."/>
            <person name="Mihaltcheva S."/>
            <person name="Morgado L.N."/>
            <person name="Niskanen T."/>
            <person name="Noordeloos M.E."/>
            <person name="Ohm R.A."/>
            <person name="Ortiz-Santana B."/>
            <person name="Ovrebo C."/>
            <person name="Racz N."/>
            <person name="Riley R."/>
            <person name="Savchenko A."/>
            <person name="Shiryaev A."/>
            <person name="Soop K."/>
            <person name="Spirin V."/>
            <person name="Szebenyi C."/>
            <person name="Tomsovsky M."/>
            <person name="Tulloss R.E."/>
            <person name="Uehling J."/>
            <person name="Grigoriev I.V."/>
            <person name="Vagvolgyi C."/>
            <person name="Papp T."/>
            <person name="Martin F.M."/>
            <person name="Miettinen O."/>
            <person name="Hibbett D.S."/>
            <person name="Nagy L.G."/>
        </authorList>
    </citation>
    <scope>NUCLEOTIDE SEQUENCE [LARGE SCALE GENOMIC DNA]</scope>
    <source>
        <strain evidence="3 4">CBS 309.79</strain>
    </source>
</reference>
<keyword evidence="4" id="KW-1185">Reference proteome</keyword>
<evidence type="ECO:0000313" key="4">
    <source>
        <dbReference type="Proteomes" id="UP000305067"/>
    </source>
</evidence>
<feature type="compositionally biased region" description="Low complexity" evidence="1">
    <location>
        <begin position="64"/>
        <end position="73"/>
    </location>
</feature>
<keyword evidence="2" id="KW-0812">Transmembrane</keyword>
<proteinExistence type="predicted"/>
<evidence type="ECO:0000256" key="1">
    <source>
        <dbReference type="SAM" id="MobiDB-lite"/>
    </source>
</evidence>
<evidence type="ECO:0000256" key="2">
    <source>
        <dbReference type="SAM" id="Phobius"/>
    </source>
</evidence>
<feature type="compositionally biased region" description="Basic and acidic residues" evidence="1">
    <location>
        <begin position="40"/>
        <end position="63"/>
    </location>
</feature>
<organism evidence="3 4">
    <name type="scientific">Pterulicium gracile</name>
    <dbReference type="NCBI Taxonomy" id="1884261"/>
    <lineage>
        <taxon>Eukaryota</taxon>
        <taxon>Fungi</taxon>
        <taxon>Dikarya</taxon>
        <taxon>Basidiomycota</taxon>
        <taxon>Agaricomycotina</taxon>
        <taxon>Agaricomycetes</taxon>
        <taxon>Agaricomycetidae</taxon>
        <taxon>Agaricales</taxon>
        <taxon>Pleurotineae</taxon>
        <taxon>Pterulaceae</taxon>
        <taxon>Pterulicium</taxon>
    </lineage>
</organism>
<name>A0A5C3Q4C2_9AGAR</name>
<keyword evidence="2" id="KW-0472">Membrane</keyword>